<dbReference type="OrthoDB" id="5135119at2759"/>
<evidence type="ECO:0000313" key="7">
    <source>
        <dbReference type="Proteomes" id="UP000234254"/>
    </source>
</evidence>
<dbReference type="VEuPathDB" id="FungiDB:P168DRAFT_310902"/>
<dbReference type="PANTHER" id="PTHR31956">
    <property type="entry name" value="NON-SPECIFIC PHOSPHOLIPASE C4-RELATED"/>
    <property type="match status" value="1"/>
</dbReference>
<comment type="catalytic activity">
    <reaction evidence="1">
        <text>a phosphate monoester + H2O = an alcohol + phosphate</text>
        <dbReference type="Rhea" id="RHEA:15017"/>
        <dbReference type="ChEBI" id="CHEBI:15377"/>
        <dbReference type="ChEBI" id="CHEBI:30879"/>
        <dbReference type="ChEBI" id="CHEBI:43474"/>
        <dbReference type="ChEBI" id="CHEBI:67140"/>
        <dbReference type="EC" id="3.1.3.2"/>
    </reaction>
</comment>
<name>A0A2I1D337_ASPC2</name>
<protein>
    <recommendedName>
        <fullName evidence="4">Acid phosphatase</fullName>
        <ecNumber evidence="2">3.1.3.2</ecNumber>
    </recommendedName>
</protein>
<dbReference type="Gene3D" id="3.40.720.10">
    <property type="entry name" value="Alkaline Phosphatase, subunit A"/>
    <property type="match status" value="1"/>
</dbReference>
<dbReference type="EC" id="3.1.3.2" evidence="2"/>
<dbReference type="Proteomes" id="UP000234254">
    <property type="component" value="Unassembled WGS sequence"/>
</dbReference>
<evidence type="ECO:0000313" key="6">
    <source>
        <dbReference type="EMBL" id="PKY04283.1"/>
    </source>
</evidence>
<dbReference type="InterPro" id="IPR017850">
    <property type="entry name" value="Alkaline_phosphatase_core_sf"/>
</dbReference>
<evidence type="ECO:0000256" key="5">
    <source>
        <dbReference type="SAM" id="SignalP"/>
    </source>
</evidence>
<dbReference type="PANTHER" id="PTHR31956:SF8">
    <property type="entry name" value="ACID PHOSPHATASE PHOA (AFU_ORTHOLOGUE AFUA_1G03570)"/>
    <property type="match status" value="1"/>
</dbReference>
<accession>A0A2I1D337</accession>
<feature type="chain" id="PRO_5014180822" description="Acid phosphatase" evidence="5">
    <location>
        <begin position="18"/>
        <end position="446"/>
    </location>
</feature>
<keyword evidence="7" id="KW-1185">Reference proteome</keyword>
<comment type="caution">
    <text evidence="6">The sequence shown here is derived from an EMBL/GenBank/DDBJ whole genome shotgun (WGS) entry which is preliminary data.</text>
</comment>
<evidence type="ECO:0000256" key="2">
    <source>
        <dbReference type="ARBA" id="ARBA00012646"/>
    </source>
</evidence>
<evidence type="ECO:0000256" key="1">
    <source>
        <dbReference type="ARBA" id="ARBA00000032"/>
    </source>
</evidence>
<dbReference type="EMBL" id="MSFM01000006">
    <property type="protein sequence ID" value="PKY04283.1"/>
    <property type="molecule type" value="Genomic_DNA"/>
</dbReference>
<sequence length="446" mass="49634">MNTFVASLVLAASLAQAQVISVKDSEPSIAQITKAQKTTEDPLSPVSNVKGLAFQRFYQIWLENIDYEDAEKDENNKWLADQGITLTNFYAITHPSQPNYLAAAGGDAFGMDHDEFVQVPENVSTVADLLDTKHISWGEYQEHIPYPGFQGMNYSNQETYEPDYVRKHNPFAQYNSVTQNETRLRQIKSFEDFEDDLKNEKLPQWAFITPNMTNDAHDTNITFAAKWQRNWVAPLLKNPYFMKDTLLLLTFDEDKTFPKDNKIFSVLLGGAIPENLKGTKDDTFYTHYSTIASVSANWGLPSLGRWDCGANLLEIVANKTNYGNYEVDTKNLRLNETNPGPLSDDDLSKFTPEWPVPLTEGECSAGHGILDIVKETYKGHKASHDYTKPFPVDTKAGYNVDVKATKTKGASGSASPVPSPDAAASQVPLTLGSVFAVMMAAALNLF</sequence>
<dbReference type="FunFam" id="3.40.720.10:FF:000043">
    <property type="entry name" value="Acid phosphatase PHOa"/>
    <property type="match status" value="1"/>
</dbReference>
<organism evidence="6 7">
    <name type="scientific">Aspergillus campestris (strain IBT 28561)</name>
    <dbReference type="NCBI Taxonomy" id="1392248"/>
    <lineage>
        <taxon>Eukaryota</taxon>
        <taxon>Fungi</taxon>
        <taxon>Dikarya</taxon>
        <taxon>Ascomycota</taxon>
        <taxon>Pezizomycotina</taxon>
        <taxon>Eurotiomycetes</taxon>
        <taxon>Eurotiomycetidae</taxon>
        <taxon>Eurotiales</taxon>
        <taxon>Aspergillaceae</taxon>
        <taxon>Aspergillus</taxon>
        <taxon>Aspergillus subgen. Circumdati</taxon>
    </lineage>
</organism>
<dbReference type="RefSeq" id="XP_024692877.1">
    <property type="nucleotide sequence ID" value="XM_024839440.1"/>
</dbReference>
<evidence type="ECO:0000256" key="3">
    <source>
        <dbReference type="ARBA" id="ARBA00022801"/>
    </source>
</evidence>
<feature type="signal peptide" evidence="5">
    <location>
        <begin position="1"/>
        <end position="17"/>
    </location>
</feature>
<dbReference type="GO" id="GO:0003993">
    <property type="term" value="F:acid phosphatase activity"/>
    <property type="evidence" value="ECO:0007669"/>
    <property type="project" value="UniProtKB-EC"/>
</dbReference>
<dbReference type="GO" id="GO:0009395">
    <property type="term" value="P:phospholipid catabolic process"/>
    <property type="evidence" value="ECO:0007669"/>
    <property type="project" value="TreeGrafter"/>
</dbReference>
<reference evidence="6" key="1">
    <citation type="submission" date="2016-12" db="EMBL/GenBank/DDBJ databases">
        <title>The genomes of Aspergillus section Nigri reveals drivers in fungal speciation.</title>
        <authorList>
            <consortium name="DOE Joint Genome Institute"/>
            <person name="Vesth T.C."/>
            <person name="Nybo J."/>
            <person name="Theobald S."/>
            <person name="Brandl J."/>
            <person name="Frisvad J.C."/>
            <person name="Nielsen K.F."/>
            <person name="Lyhne E.K."/>
            <person name="Kogle M.E."/>
            <person name="Kuo A."/>
            <person name="Riley R."/>
            <person name="Clum A."/>
            <person name="Nolan M."/>
            <person name="Lipzen A."/>
            <person name="Salamov A."/>
            <person name="Henrissat B."/>
            <person name="Wiebenga A."/>
            <person name="De vries R.P."/>
            <person name="Grigoriev I.V."/>
            <person name="Mortensen U.H."/>
            <person name="Andersen M.R."/>
            <person name="Baker S.E."/>
        </authorList>
    </citation>
    <scope>NUCLEOTIDE SEQUENCE</scope>
    <source>
        <strain evidence="6">IBT 28561</strain>
    </source>
</reference>
<dbReference type="Pfam" id="PF04185">
    <property type="entry name" value="Phosphoesterase"/>
    <property type="match status" value="1"/>
</dbReference>
<proteinExistence type="predicted"/>
<dbReference type="InterPro" id="IPR007312">
    <property type="entry name" value="Phosphoesterase"/>
</dbReference>
<dbReference type="AlphaFoldDB" id="A0A2I1D337"/>
<gene>
    <name evidence="6" type="ORF">P168DRAFT_310902</name>
</gene>
<evidence type="ECO:0000256" key="4">
    <source>
        <dbReference type="ARBA" id="ARBA00072210"/>
    </source>
</evidence>
<dbReference type="GeneID" id="36546964"/>
<keyword evidence="3" id="KW-0378">Hydrolase</keyword>
<keyword evidence="5" id="KW-0732">Signal</keyword>